<gene>
    <name evidence="2" type="ORF">F0562_025676</name>
</gene>
<evidence type="ECO:0000313" key="3">
    <source>
        <dbReference type="Proteomes" id="UP000325577"/>
    </source>
</evidence>
<dbReference type="Proteomes" id="UP000325577">
    <property type="component" value="Linkage Group LG14"/>
</dbReference>
<dbReference type="AlphaFoldDB" id="A0A5J5B8P1"/>
<protein>
    <submittedName>
        <fullName evidence="2">Uncharacterized protein</fullName>
    </submittedName>
</protein>
<evidence type="ECO:0000256" key="1">
    <source>
        <dbReference type="SAM" id="MobiDB-lite"/>
    </source>
</evidence>
<reference evidence="2 3" key="1">
    <citation type="submission" date="2019-09" db="EMBL/GenBank/DDBJ databases">
        <title>A chromosome-level genome assembly of the Chinese tupelo Nyssa sinensis.</title>
        <authorList>
            <person name="Yang X."/>
            <person name="Kang M."/>
            <person name="Yang Y."/>
            <person name="Xiong H."/>
            <person name="Wang M."/>
            <person name="Zhang Z."/>
            <person name="Wang Z."/>
            <person name="Wu H."/>
            <person name="Ma T."/>
            <person name="Liu J."/>
            <person name="Xi Z."/>
        </authorList>
    </citation>
    <scope>NUCLEOTIDE SEQUENCE [LARGE SCALE GENOMIC DNA]</scope>
    <source>
        <strain evidence="2">J267</strain>
        <tissue evidence="2">Leaf</tissue>
    </source>
</reference>
<organism evidence="2 3">
    <name type="scientific">Nyssa sinensis</name>
    <dbReference type="NCBI Taxonomy" id="561372"/>
    <lineage>
        <taxon>Eukaryota</taxon>
        <taxon>Viridiplantae</taxon>
        <taxon>Streptophyta</taxon>
        <taxon>Embryophyta</taxon>
        <taxon>Tracheophyta</taxon>
        <taxon>Spermatophyta</taxon>
        <taxon>Magnoliopsida</taxon>
        <taxon>eudicotyledons</taxon>
        <taxon>Gunneridae</taxon>
        <taxon>Pentapetalae</taxon>
        <taxon>asterids</taxon>
        <taxon>Cornales</taxon>
        <taxon>Nyssaceae</taxon>
        <taxon>Nyssa</taxon>
    </lineage>
</organism>
<proteinExistence type="predicted"/>
<evidence type="ECO:0000313" key="2">
    <source>
        <dbReference type="EMBL" id="KAA8538984.1"/>
    </source>
</evidence>
<dbReference type="OrthoDB" id="5061070at2759"/>
<dbReference type="EMBL" id="CM018037">
    <property type="protein sequence ID" value="KAA8538984.1"/>
    <property type="molecule type" value="Genomic_DNA"/>
</dbReference>
<dbReference type="Gene3D" id="1.20.120.1240">
    <property type="entry name" value="Dynamin, middle domain"/>
    <property type="match status" value="1"/>
</dbReference>
<accession>A0A5J5B8P1</accession>
<keyword evidence="3" id="KW-1185">Reference proteome</keyword>
<name>A0A5J5B8P1_9ASTE</name>
<feature type="region of interest" description="Disordered" evidence="1">
    <location>
        <begin position="16"/>
        <end position="35"/>
    </location>
</feature>
<sequence length="179" mass="20813">MLGAYGAQIPPLSSGSNRRLVYKKGSPESYSKDEGKSTQVVTDIVEMEKLTDYTCDPEYMMVWRKLMENQNAFNEVMNNNYNPSNILMEGFGEIDVGHLRPYPNVRAEAFDMKMRITAYWKIVLKRLVDCMALHLLFSIQMLVNKDMERRLGMRSWVVEVVVLSRCWKNHHQLLVSARD</sequence>